<dbReference type="AlphaFoldDB" id="A0A318D6B5"/>
<dbReference type="SUPFAM" id="SSF48498">
    <property type="entry name" value="Tetracyclin repressor-like, C-terminal domain"/>
    <property type="match status" value="1"/>
</dbReference>
<gene>
    <name evidence="6" type="ORF">DL796_04375</name>
</gene>
<keyword evidence="7" id="KW-1185">Reference proteome</keyword>
<evidence type="ECO:0000256" key="1">
    <source>
        <dbReference type="ARBA" id="ARBA00023015"/>
    </source>
</evidence>
<feature type="DNA-binding region" description="H-T-H motif" evidence="4">
    <location>
        <begin position="49"/>
        <end position="68"/>
    </location>
</feature>
<dbReference type="Pfam" id="PF16925">
    <property type="entry name" value="TetR_C_13"/>
    <property type="match status" value="1"/>
</dbReference>
<keyword evidence="3" id="KW-0804">Transcription</keyword>
<dbReference type="PRINTS" id="PR00455">
    <property type="entry name" value="HTHTETR"/>
</dbReference>
<dbReference type="InterPro" id="IPR011075">
    <property type="entry name" value="TetR_C"/>
</dbReference>
<evidence type="ECO:0000256" key="3">
    <source>
        <dbReference type="ARBA" id="ARBA00023163"/>
    </source>
</evidence>
<dbReference type="InterPro" id="IPR036271">
    <property type="entry name" value="Tet_transcr_reg_TetR-rel_C_sf"/>
</dbReference>
<dbReference type="PROSITE" id="PS50977">
    <property type="entry name" value="HTH_TETR_2"/>
    <property type="match status" value="1"/>
</dbReference>
<dbReference type="OrthoDB" id="116240at2"/>
<dbReference type="Gene3D" id="1.10.357.10">
    <property type="entry name" value="Tetracycline Repressor, domain 2"/>
    <property type="match status" value="1"/>
</dbReference>
<evidence type="ECO:0000256" key="2">
    <source>
        <dbReference type="ARBA" id="ARBA00023125"/>
    </source>
</evidence>
<dbReference type="Pfam" id="PF00440">
    <property type="entry name" value="TetR_N"/>
    <property type="match status" value="1"/>
</dbReference>
<dbReference type="RefSeq" id="WP_110200340.1">
    <property type="nucleotide sequence ID" value="NZ_QICH01000001.1"/>
</dbReference>
<comment type="caution">
    <text evidence="6">The sequence shown here is derived from an EMBL/GenBank/DDBJ whole genome shotgun (WGS) entry which is preliminary data.</text>
</comment>
<dbReference type="PANTHER" id="PTHR47506:SF1">
    <property type="entry name" value="HTH-TYPE TRANSCRIPTIONAL REGULATOR YJDC"/>
    <property type="match status" value="1"/>
</dbReference>
<evidence type="ECO:0000256" key="4">
    <source>
        <dbReference type="PROSITE-ProRule" id="PRU00335"/>
    </source>
</evidence>
<keyword evidence="2 4" id="KW-0238">DNA-binding</keyword>
<protein>
    <submittedName>
        <fullName evidence="6">TetR/AcrR family transcriptional regulator</fullName>
    </submittedName>
</protein>
<dbReference type="InterPro" id="IPR001647">
    <property type="entry name" value="HTH_TetR"/>
</dbReference>
<dbReference type="SUPFAM" id="SSF46689">
    <property type="entry name" value="Homeodomain-like"/>
    <property type="match status" value="1"/>
</dbReference>
<accession>A0A318D6B5</accession>
<dbReference type="PANTHER" id="PTHR47506">
    <property type="entry name" value="TRANSCRIPTIONAL REGULATORY PROTEIN"/>
    <property type="match status" value="1"/>
</dbReference>
<dbReference type="Proteomes" id="UP000247689">
    <property type="component" value="Unassembled WGS sequence"/>
</dbReference>
<sequence>MTVDVNKIACDTIDKSADKLSTRNADVTRQKILDTAFEEILLKGYQGLRVDGVLKKTGLTKGAFYHHFVSKKELGHAVIDEVLRPWIYERWITPLQNIDHSIDGLIELLKEARDEMTACELHTGCPLNNLTQEMSPLDESFRTRIVAIWDEWHQALAELLERGQRLEQVKSSLKPKNVARFLIATMEGIIGQCKCYMSDEAFYDAGECLQDYLESLRA</sequence>
<feature type="domain" description="HTH tetR-type" evidence="5">
    <location>
        <begin position="26"/>
        <end position="86"/>
    </location>
</feature>
<evidence type="ECO:0000313" key="6">
    <source>
        <dbReference type="EMBL" id="PXF64381.1"/>
    </source>
</evidence>
<evidence type="ECO:0000313" key="7">
    <source>
        <dbReference type="Proteomes" id="UP000247689"/>
    </source>
</evidence>
<organism evidence="6 7">
    <name type="scientific">Kangiella spongicola</name>
    <dbReference type="NCBI Taxonomy" id="796379"/>
    <lineage>
        <taxon>Bacteria</taxon>
        <taxon>Pseudomonadati</taxon>
        <taxon>Pseudomonadota</taxon>
        <taxon>Gammaproteobacteria</taxon>
        <taxon>Kangiellales</taxon>
        <taxon>Kangiellaceae</taxon>
        <taxon>Kangiella</taxon>
    </lineage>
</organism>
<evidence type="ECO:0000259" key="5">
    <source>
        <dbReference type="PROSITE" id="PS50977"/>
    </source>
</evidence>
<dbReference type="GO" id="GO:0003677">
    <property type="term" value="F:DNA binding"/>
    <property type="evidence" value="ECO:0007669"/>
    <property type="project" value="UniProtKB-UniRule"/>
</dbReference>
<proteinExistence type="predicted"/>
<keyword evidence="1" id="KW-0805">Transcription regulation</keyword>
<reference evidence="6 7" key="1">
    <citation type="submission" date="2018-05" db="EMBL/GenBank/DDBJ databases">
        <title>Kangiella spongicola genome sequence.</title>
        <authorList>
            <person name="Maclea K.S."/>
            <person name="Goen A.E."/>
            <person name="Kelley C."/>
            <person name="Underriner A."/>
            <person name="Silverwood T."/>
            <person name="Trachtenberg A.M."/>
        </authorList>
    </citation>
    <scope>NUCLEOTIDE SEQUENCE [LARGE SCALE GENOMIC DNA]</scope>
    <source>
        <strain evidence="6 7">ATCC BAA-2076</strain>
    </source>
</reference>
<dbReference type="EMBL" id="QICH01000001">
    <property type="protein sequence ID" value="PXF64381.1"/>
    <property type="molecule type" value="Genomic_DNA"/>
</dbReference>
<dbReference type="InterPro" id="IPR009057">
    <property type="entry name" value="Homeodomain-like_sf"/>
</dbReference>
<name>A0A318D6B5_9GAMM</name>